<keyword evidence="3" id="KW-1185">Reference proteome</keyword>
<comment type="caution">
    <text evidence="2">The sequence shown here is derived from an EMBL/GenBank/DDBJ whole genome shotgun (WGS) entry which is preliminary data.</text>
</comment>
<evidence type="ECO:0000313" key="3">
    <source>
        <dbReference type="Proteomes" id="UP001595904"/>
    </source>
</evidence>
<feature type="domain" description="Cyclic nucleotide-binding" evidence="1">
    <location>
        <begin position="1"/>
        <end position="48"/>
    </location>
</feature>
<dbReference type="InterPro" id="IPR000595">
    <property type="entry name" value="cNMP-bd_dom"/>
</dbReference>
<name>A0ABV8T419_9GAMM</name>
<proteinExistence type="predicted"/>
<dbReference type="PROSITE" id="PS50042">
    <property type="entry name" value="CNMP_BINDING_3"/>
    <property type="match status" value="1"/>
</dbReference>
<gene>
    <name evidence="2" type="ORF">ACFPN2_34295</name>
</gene>
<dbReference type="EMBL" id="JBHSDU010000015">
    <property type="protein sequence ID" value="MFC4314192.1"/>
    <property type="molecule type" value="Genomic_DNA"/>
</dbReference>
<evidence type="ECO:0000313" key="2">
    <source>
        <dbReference type="EMBL" id="MFC4314192.1"/>
    </source>
</evidence>
<dbReference type="Proteomes" id="UP001595904">
    <property type="component" value="Unassembled WGS sequence"/>
</dbReference>
<dbReference type="RefSeq" id="WP_380605173.1">
    <property type="nucleotide sequence ID" value="NZ_JBHSDU010000015.1"/>
</dbReference>
<sequence>MKGNFPGSALIRQGGSLVLLILVAVLVLGGVFGTIATGNVGCGPRSGS</sequence>
<organism evidence="2 3">
    <name type="scientific">Steroidobacter flavus</name>
    <dbReference type="NCBI Taxonomy" id="1842136"/>
    <lineage>
        <taxon>Bacteria</taxon>
        <taxon>Pseudomonadati</taxon>
        <taxon>Pseudomonadota</taxon>
        <taxon>Gammaproteobacteria</taxon>
        <taxon>Steroidobacterales</taxon>
        <taxon>Steroidobacteraceae</taxon>
        <taxon>Steroidobacter</taxon>
    </lineage>
</organism>
<protein>
    <recommendedName>
        <fullName evidence="1">Cyclic nucleotide-binding domain-containing protein</fullName>
    </recommendedName>
</protein>
<accession>A0ABV8T419</accession>
<evidence type="ECO:0000259" key="1">
    <source>
        <dbReference type="PROSITE" id="PS50042"/>
    </source>
</evidence>
<reference evidence="3" key="1">
    <citation type="journal article" date="2019" name="Int. J. Syst. Evol. Microbiol.">
        <title>The Global Catalogue of Microorganisms (GCM) 10K type strain sequencing project: providing services to taxonomists for standard genome sequencing and annotation.</title>
        <authorList>
            <consortium name="The Broad Institute Genomics Platform"/>
            <consortium name="The Broad Institute Genome Sequencing Center for Infectious Disease"/>
            <person name="Wu L."/>
            <person name="Ma J."/>
        </authorList>
    </citation>
    <scope>NUCLEOTIDE SEQUENCE [LARGE SCALE GENOMIC DNA]</scope>
    <source>
        <strain evidence="3">CGMCC 1.10759</strain>
    </source>
</reference>